<keyword evidence="3" id="KW-1185">Reference proteome</keyword>
<evidence type="ECO:0000313" key="2">
    <source>
        <dbReference type="EMBL" id="GAX15079.1"/>
    </source>
</evidence>
<dbReference type="Proteomes" id="UP000198406">
    <property type="component" value="Unassembled WGS sequence"/>
</dbReference>
<dbReference type="PANTHER" id="PTHR11102:SF160">
    <property type="entry name" value="ERAD-ASSOCIATED E3 UBIQUITIN-PROTEIN LIGASE COMPONENT HRD3"/>
    <property type="match status" value="1"/>
</dbReference>
<dbReference type="InterPro" id="IPR006597">
    <property type="entry name" value="Sel1-like"/>
</dbReference>
<evidence type="ECO:0000256" key="1">
    <source>
        <dbReference type="ARBA" id="ARBA00038101"/>
    </source>
</evidence>
<dbReference type="OrthoDB" id="200229at2759"/>
<sequence>MSGRPSLPLFYFENANIDIPAEVLHRCLLEFAEWGDLARLAAVQTSWSHILYDAASSDLSAAWSLAQALLHGTDGLSSNPPSAMKLLRQLSGLDEDECQMPLRRNNAVLNEFSAAAMKEIATYYLPNNPTAGLAWLEAAYEVGNNLDAAHEVALVYENGSHGIDVDVVAAVAWFEKAAEGGHVEAMAELGLCYELGLAVEQSDEKALEWYMKAAEKGHLTAKYSIGEAFEEARGVPQSDAEACLWYYRAAIDGDEDSRRALRRLEDIARIVLPGVGRLLDE</sequence>
<protein>
    <submittedName>
        <fullName evidence="2">Uncharacterized protein</fullName>
    </submittedName>
</protein>
<comment type="similarity">
    <text evidence="1">Belongs to the sel-1 family.</text>
</comment>
<dbReference type="Pfam" id="PF08238">
    <property type="entry name" value="Sel1"/>
    <property type="match status" value="5"/>
</dbReference>
<evidence type="ECO:0000313" key="3">
    <source>
        <dbReference type="Proteomes" id="UP000198406"/>
    </source>
</evidence>
<dbReference type="PANTHER" id="PTHR11102">
    <property type="entry name" value="SEL-1-LIKE PROTEIN"/>
    <property type="match status" value="1"/>
</dbReference>
<reference evidence="2 3" key="1">
    <citation type="journal article" date="2015" name="Plant Cell">
        <title>Oil accumulation by the oleaginous diatom Fistulifera solaris as revealed by the genome and transcriptome.</title>
        <authorList>
            <person name="Tanaka T."/>
            <person name="Maeda Y."/>
            <person name="Veluchamy A."/>
            <person name="Tanaka M."/>
            <person name="Abida H."/>
            <person name="Marechal E."/>
            <person name="Bowler C."/>
            <person name="Muto M."/>
            <person name="Sunaga Y."/>
            <person name="Tanaka M."/>
            <person name="Yoshino T."/>
            <person name="Taniguchi T."/>
            <person name="Fukuda Y."/>
            <person name="Nemoto M."/>
            <person name="Matsumoto M."/>
            <person name="Wong P.S."/>
            <person name="Aburatani S."/>
            <person name="Fujibuchi W."/>
        </authorList>
    </citation>
    <scope>NUCLEOTIDE SEQUENCE [LARGE SCALE GENOMIC DNA]</scope>
    <source>
        <strain evidence="2 3">JPCC DA0580</strain>
    </source>
</reference>
<dbReference type="InParanoid" id="A0A1Z5JM78"/>
<gene>
    <name evidence="2" type="ORF">FisN_12Lh223</name>
</gene>
<organism evidence="2 3">
    <name type="scientific">Fistulifera solaris</name>
    <name type="common">Oleaginous diatom</name>
    <dbReference type="NCBI Taxonomy" id="1519565"/>
    <lineage>
        <taxon>Eukaryota</taxon>
        <taxon>Sar</taxon>
        <taxon>Stramenopiles</taxon>
        <taxon>Ochrophyta</taxon>
        <taxon>Bacillariophyta</taxon>
        <taxon>Bacillariophyceae</taxon>
        <taxon>Bacillariophycidae</taxon>
        <taxon>Naviculales</taxon>
        <taxon>Naviculaceae</taxon>
        <taxon>Fistulifera</taxon>
    </lineage>
</organism>
<dbReference type="Gene3D" id="1.25.40.10">
    <property type="entry name" value="Tetratricopeptide repeat domain"/>
    <property type="match status" value="1"/>
</dbReference>
<dbReference type="SUPFAM" id="SSF81901">
    <property type="entry name" value="HCP-like"/>
    <property type="match status" value="1"/>
</dbReference>
<accession>A0A1Z5JM78</accession>
<dbReference type="EMBL" id="BDSP01000087">
    <property type="protein sequence ID" value="GAX15079.1"/>
    <property type="molecule type" value="Genomic_DNA"/>
</dbReference>
<dbReference type="InterPro" id="IPR050767">
    <property type="entry name" value="Sel1_AlgK"/>
</dbReference>
<comment type="caution">
    <text evidence="2">The sequence shown here is derived from an EMBL/GenBank/DDBJ whole genome shotgun (WGS) entry which is preliminary data.</text>
</comment>
<proteinExistence type="inferred from homology"/>
<name>A0A1Z5JM78_FISSO</name>
<dbReference type="AlphaFoldDB" id="A0A1Z5JM78"/>
<dbReference type="InterPro" id="IPR011990">
    <property type="entry name" value="TPR-like_helical_dom_sf"/>
</dbReference>
<dbReference type="SMART" id="SM00671">
    <property type="entry name" value="SEL1"/>
    <property type="match status" value="5"/>
</dbReference>